<dbReference type="KEGG" id="tae:TepiRe1_2669"/>
<evidence type="ECO:0000313" key="2">
    <source>
        <dbReference type="EMBL" id="CDI41046.1"/>
    </source>
</evidence>
<name>U4QLB9_TEPAE</name>
<protein>
    <submittedName>
        <fullName evidence="2">Peptidoglycan-binding domain 1 protein</fullName>
    </submittedName>
</protein>
<feature type="domain" description="Pyrrolo-quinoline quinone repeat" evidence="1">
    <location>
        <begin position="5"/>
        <end position="182"/>
    </location>
</feature>
<evidence type="ECO:0000313" key="3">
    <source>
        <dbReference type="Proteomes" id="UP000010802"/>
    </source>
</evidence>
<dbReference type="AlphaFoldDB" id="U4QLB9"/>
<dbReference type="HOGENOM" id="CLU_1266374_0_0_9"/>
<evidence type="ECO:0000259" key="1">
    <source>
        <dbReference type="Pfam" id="PF13360"/>
    </source>
</evidence>
<organism evidence="2 3">
    <name type="scientific">Tepidanaerobacter acetatoxydans (strain DSM 21804 / JCM 16047 / Re1)</name>
    <dbReference type="NCBI Taxonomy" id="1209989"/>
    <lineage>
        <taxon>Bacteria</taxon>
        <taxon>Bacillati</taxon>
        <taxon>Bacillota</taxon>
        <taxon>Clostridia</taxon>
        <taxon>Thermosediminibacterales</taxon>
        <taxon>Tepidanaerobacteraceae</taxon>
        <taxon>Tepidanaerobacter</taxon>
    </lineage>
</organism>
<keyword evidence="3" id="KW-1185">Reference proteome</keyword>
<dbReference type="Gene3D" id="2.130.10.10">
    <property type="entry name" value="YVTN repeat-like/Quinoprotein amine dehydrogenase"/>
    <property type="match status" value="1"/>
</dbReference>
<dbReference type="InterPro" id="IPR015943">
    <property type="entry name" value="WD40/YVTN_repeat-like_dom_sf"/>
</dbReference>
<dbReference type="PANTHER" id="PTHR34512">
    <property type="entry name" value="CELL SURFACE PROTEIN"/>
    <property type="match status" value="1"/>
</dbReference>
<gene>
    <name evidence="2" type="ordered locus">TEPIRE1_2669</name>
</gene>
<dbReference type="SUPFAM" id="SSF50998">
    <property type="entry name" value="Quinoprotein alcohol dehydrogenase-like"/>
    <property type="match status" value="1"/>
</dbReference>
<dbReference type="Proteomes" id="UP000010802">
    <property type="component" value="Chromosome"/>
</dbReference>
<reference evidence="3" key="1">
    <citation type="journal article" date="2013" name="Genome Announc.">
        <title>First genome sequence of a syntrophic acetate-oxidizing bacterium, Tepidanaerobacter acetatoxydans strain Re1.</title>
        <authorList>
            <person name="Manzoor S."/>
            <person name="Bongcam-Rudloff E."/>
            <person name="Schnurer A."/>
            <person name="Muller B."/>
        </authorList>
    </citation>
    <scope>NUCLEOTIDE SEQUENCE [LARGE SCALE GENOMIC DNA]</scope>
    <source>
        <strain evidence="3">Re1</strain>
    </source>
</reference>
<dbReference type="Pfam" id="PF13360">
    <property type="entry name" value="PQQ_2"/>
    <property type="match status" value="1"/>
</dbReference>
<sequence length="218" mass="24457">MPAAANKTQIYAPSSGTLYCFNQSGDMKWNYKTYGAYITSPAIGYDFVYFASYDRCIYCLDEKGILCWKTKISDIIQIPPAIWDGKVFTISCDSWVSALNPLVGEIIWRKKIADEEFMMPAFHQDFMLLANYRGEVTALSFQRAEVIWVIDLPDAPTTLPIVCPNTFFIGTESGLMAYDIKTLDAKTHLEGKKITAIVPGAMSLFAATQRELIKLSPE</sequence>
<dbReference type="InterPro" id="IPR002372">
    <property type="entry name" value="PQQ_rpt_dom"/>
</dbReference>
<dbReference type="SMART" id="SM00564">
    <property type="entry name" value="PQQ"/>
    <property type="match status" value="5"/>
</dbReference>
<dbReference type="InterPro" id="IPR018391">
    <property type="entry name" value="PQQ_b-propeller_rpt"/>
</dbReference>
<proteinExistence type="predicted"/>
<dbReference type="EMBL" id="HF563609">
    <property type="protein sequence ID" value="CDI41046.1"/>
    <property type="molecule type" value="Genomic_DNA"/>
</dbReference>
<dbReference type="STRING" id="1209989.TepRe1_2480"/>
<accession>U4QLB9</accession>
<dbReference type="InterPro" id="IPR011047">
    <property type="entry name" value="Quinoprotein_ADH-like_sf"/>
</dbReference>
<dbReference type="PANTHER" id="PTHR34512:SF30">
    <property type="entry name" value="OUTER MEMBRANE PROTEIN ASSEMBLY FACTOR BAMB"/>
    <property type="match status" value="1"/>
</dbReference>
<dbReference type="eggNOG" id="COG1520">
    <property type="taxonomic scope" value="Bacteria"/>
</dbReference>